<evidence type="ECO:0000313" key="7">
    <source>
        <dbReference type="EMBL" id="KRX07296.1"/>
    </source>
</evidence>
<dbReference type="InterPro" id="IPR002781">
    <property type="entry name" value="TM_pro_TauE-like"/>
</dbReference>
<dbReference type="Proteomes" id="UP000054937">
    <property type="component" value="Unassembled WGS sequence"/>
</dbReference>
<feature type="transmembrane region" description="Helical" evidence="6">
    <location>
        <begin position="39"/>
        <end position="72"/>
    </location>
</feature>
<evidence type="ECO:0000256" key="1">
    <source>
        <dbReference type="ARBA" id="ARBA00004141"/>
    </source>
</evidence>
<dbReference type="GO" id="GO:0016020">
    <property type="term" value="C:membrane"/>
    <property type="evidence" value="ECO:0007669"/>
    <property type="project" value="UniProtKB-SubCell"/>
</dbReference>
<feature type="transmembrane region" description="Helical" evidence="6">
    <location>
        <begin position="436"/>
        <end position="457"/>
    </location>
</feature>
<evidence type="ECO:0000256" key="3">
    <source>
        <dbReference type="ARBA" id="ARBA00022989"/>
    </source>
</evidence>
<dbReference type="Pfam" id="PF01925">
    <property type="entry name" value="TauE"/>
    <property type="match status" value="2"/>
</dbReference>
<dbReference type="OrthoDB" id="434519at2759"/>
<keyword evidence="4 6" id="KW-0472">Membrane</keyword>
<dbReference type="GO" id="GO:0016567">
    <property type="term" value="P:protein ubiquitination"/>
    <property type="evidence" value="ECO:0007669"/>
    <property type="project" value="TreeGrafter"/>
</dbReference>
<dbReference type="EMBL" id="LDAU01000084">
    <property type="protein sequence ID" value="KRX07296.1"/>
    <property type="molecule type" value="Genomic_DNA"/>
</dbReference>
<feature type="region of interest" description="Disordered" evidence="5">
    <location>
        <begin position="196"/>
        <end position="245"/>
    </location>
</feature>
<feature type="transmembrane region" description="Helical" evidence="6">
    <location>
        <begin position="267"/>
        <end position="287"/>
    </location>
</feature>
<dbReference type="InParanoid" id="A0A0V0QZ21"/>
<organism evidence="7 8">
    <name type="scientific">Pseudocohnilembus persalinus</name>
    <name type="common">Ciliate</name>
    <dbReference type="NCBI Taxonomy" id="266149"/>
    <lineage>
        <taxon>Eukaryota</taxon>
        <taxon>Sar</taxon>
        <taxon>Alveolata</taxon>
        <taxon>Ciliophora</taxon>
        <taxon>Intramacronucleata</taxon>
        <taxon>Oligohymenophorea</taxon>
        <taxon>Scuticociliatia</taxon>
        <taxon>Philasterida</taxon>
        <taxon>Pseudocohnilembidae</taxon>
        <taxon>Pseudocohnilembus</taxon>
    </lineage>
</organism>
<dbReference type="PANTHER" id="PTHR14255:SF3">
    <property type="entry name" value="SULFITE EXPORTER TAUE_SAFE FAMILY PROTEIN 5-RELATED"/>
    <property type="match status" value="1"/>
</dbReference>
<feature type="compositionally biased region" description="Low complexity" evidence="5">
    <location>
        <begin position="232"/>
        <end position="243"/>
    </location>
</feature>
<gene>
    <name evidence="7" type="ORF">PPERSA_06911</name>
</gene>
<proteinExistence type="predicted"/>
<dbReference type="GO" id="GO:0031464">
    <property type="term" value="C:Cul4A-RING E3 ubiquitin ligase complex"/>
    <property type="evidence" value="ECO:0007669"/>
    <property type="project" value="TreeGrafter"/>
</dbReference>
<feature type="transmembrane region" description="Helical" evidence="6">
    <location>
        <begin position="134"/>
        <end position="155"/>
    </location>
</feature>
<feature type="transmembrane region" description="Helical" evidence="6">
    <location>
        <begin position="405"/>
        <end position="424"/>
    </location>
</feature>
<evidence type="ECO:0000256" key="2">
    <source>
        <dbReference type="ARBA" id="ARBA00022692"/>
    </source>
</evidence>
<keyword evidence="2 6" id="KW-0812">Transmembrane</keyword>
<evidence type="ECO:0000313" key="8">
    <source>
        <dbReference type="Proteomes" id="UP000054937"/>
    </source>
</evidence>
<dbReference type="AlphaFoldDB" id="A0A0V0QZ21"/>
<evidence type="ECO:0000256" key="4">
    <source>
        <dbReference type="ARBA" id="ARBA00023136"/>
    </source>
</evidence>
<sequence>MSSCLQDSDCGRLNYCDLDKEICTHDDIFPIKGLDIFGYLLIGVFLGLQNIGGLGAGTIKIFVFMIILNYSMNESTAYTYPVLLASKLADNLVAVWRKHPVFSEKPLIDYRIAMIFLPSVLCGAKLGASFTNSIPNIVLQIILIFFVTMSFITTIKKVKIQWNIRKQAQLKEKENEEQCKKQQDQNHQIEVKMMNEPQNQKQNDQQNKIEDKTDQNSIQQNQQDKQEILPSQDQQQEQKQDNQTSSVINNIMSKYNMIIKNEKRTFPVDKVIIILGMFVLLLVYYILLGGKKSDSPVGIEMCSEGYWTILVKYETKIKELANHVYVNYDINMQKLGVNRFIINGFLCGFINGLVGFGGSILIVPVIVVLGLHPRAATATTSFLTIFQSGITTATALIGGQIEGDAFGFLFGISFVGSFIFTGIFNKIVDHYKLQGLTIFFTAVVQILLLLATVALWIKDLAQNPFSDQTSTQDFCGN</sequence>
<evidence type="ECO:0000256" key="5">
    <source>
        <dbReference type="SAM" id="MobiDB-lite"/>
    </source>
</evidence>
<feature type="transmembrane region" description="Helical" evidence="6">
    <location>
        <begin position="381"/>
        <end position="399"/>
    </location>
</feature>
<feature type="transmembrane region" description="Helical" evidence="6">
    <location>
        <begin position="340"/>
        <end position="369"/>
    </location>
</feature>
<evidence type="ECO:0008006" key="9">
    <source>
        <dbReference type="Google" id="ProtNLM"/>
    </source>
</evidence>
<comment type="caution">
    <text evidence="7">The sequence shown here is derived from an EMBL/GenBank/DDBJ whole genome shotgun (WGS) entry which is preliminary data.</text>
</comment>
<keyword evidence="3 6" id="KW-1133">Transmembrane helix</keyword>
<evidence type="ECO:0000256" key="6">
    <source>
        <dbReference type="SAM" id="Phobius"/>
    </source>
</evidence>
<reference evidence="7 8" key="1">
    <citation type="journal article" date="2015" name="Sci. Rep.">
        <title>Genome of the facultative scuticociliatosis pathogen Pseudocohnilembus persalinus provides insight into its virulence through horizontal gene transfer.</title>
        <authorList>
            <person name="Xiong J."/>
            <person name="Wang G."/>
            <person name="Cheng J."/>
            <person name="Tian M."/>
            <person name="Pan X."/>
            <person name="Warren A."/>
            <person name="Jiang C."/>
            <person name="Yuan D."/>
            <person name="Miao W."/>
        </authorList>
    </citation>
    <scope>NUCLEOTIDE SEQUENCE [LARGE SCALE GENOMIC DNA]</scope>
    <source>
        <strain evidence="7">36N120E</strain>
    </source>
</reference>
<keyword evidence="8" id="KW-1185">Reference proteome</keyword>
<comment type="subcellular location">
    <subcellularLocation>
        <location evidence="1">Membrane</location>
        <topology evidence="1">Multi-pass membrane protein</topology>
    </subcellularLocation>
</comment>
<protein>
    <recommendedName>
        <fullName evidence="9">Sulfite exporter TauE/SafE</fullName>
    </recommendedName>
</protein>
<dbReference type="OMA" id="THIAYCF"/>
<name>A0A0V0QZ21_PSEPJ</name>
<accession>A0A0V0QZ21</accession>
<dbReference type="PANTHER" id="PTHR14255">
    <property type="entry name" value="CEREBLON"/>
    <property type="match status" value="1"/>
</dbReference>